<evidence type="ECO:0000313" key="1">
    <source>
        <dbReference type="EMBL" id="RLK58435.1"/>
    </source>
</evidence>
<proteinExistence type="predicted"/>
<keyword evidence="2" id="KW-1185">Reference proteome</keyword>
<dbReference type="Proteomes" id="UP000282454">
    <property type="component" value="Unassembled WGS sequence"/>
</dbReference>
<accession>A0A421B221</accession>
<evidence type="ECO:0000313" key="2">
    <source>
        <dbReference type="Proteomes" id="UP000282454"/>
    </source>
</evidence>
<sequence length="443" mass="49229">MYGIYVPDADTVRRLIPAVQDLLEWPYCSYLIYLARHVDHEAAAFLDRYARAVHDETGEAIAVIVLFDHIEALAEVRSSKPRDLNASESPQIVEDLRIAYGSYPFPKNGVPTRSSRELRTASPRWSLKFADAIGLSRSFVPCIVAFDNVDDAESQDCVVLDLSNADQVWETLRDAMASFMTVAASQRFVMTAERLRTLSREIEYAGPGRPSYFWLMPTTPSELLTILSQSSHPDRAAVVDMISRSSDDTEAAAPNYFINDVAALKAVINYEACVERLRRNWVNTEFQLGSVPAHVVRRLADALTIVGRNSSAARINQLLRSDVAGRAQFVESVEQEARAELMAITAALKMVRASAEQRWRRFAAEMETVHRKRMNRRAEIEALRSSLVPEPFLPHLSAAIDAASHIPGNTTRGGKLALRKTIVGTTSFGANIAQILQGIGVIR</sequence>
<dbReference type="AlphaFoldDB" id="A0A421B221"/>
<comment type="caution">
    <text evidence="1">The sequence shown here is derived from an EMBL/GenBank/DDBJ whole genome shotgun (WGS) entry which is preliminary data.</text>
</comment>
<dbReference type="RefSeq" id="WP_121392851.1">
    <property type="nucleotide sequence ID" value="NZ_RCDD01000003.1"/>
</dbReference>
<dbReference type="EMBL" id="RCDD01000003">
    <property type="protein sequence ID" value="RLK58435.1"/>
    <property type="molecule type" value="Genomic_DNA"/>
</dbReference>
<name>A0A421B221_9PSEU</name>
<reference evidence="1 2" key="1">
    <citation type="submission" date="2018-10" db="EMBL/GenBank/DDBJ databases">
        <title>Genomic Encyclopedia of Archaeal and Bacterial Type Strains, Phase II (KMG-II): from individual species to whole genera.</title>
        <authorList>
            <person name="Goeker M."/>
        </authorList>
    </citation>
    <scope>NUCLEOTIDE SEQUENCE [LARGE SCALE GENOMIC DNA]</scope>
    <source>
        <strain evidence="1 2">DSM 45657</strain>
    </source>
</reference>
<protein>
    <submittedName>
        <fullName evidence="1">Uncharacterized protein</fullName>
    </submittedName>
</protein>
<organism evidence="1 2">
    <name type="scientific">Actinokineospora cianjurensis</name>
    <dbReference type="NCBI Taxonomy" id="585224"/>
    <lineage>
        <taxon>Bacteria</taxon>
        <taxon>Bacillati</taxon>
        <taxon>Actinomycetota</taxon>
        <taxon>Actinomycetes</taxon>
        <taxon>Pseudonocardiales</taxon>
        <taxon>Pseudonocardiaceae</taxon>
        <taxon>Actinokineospora</taxon>
    </lineage>
</organism>
<gene>
    <name evidence="1" type="ORF">CLV68_4537</name>
</gene>